<evidence type="ECO:0000313" key="9">
    <source>
        <dbReference type="Proteomes" id="UP000001491"/>
    </source>
</evidence>
<name>C5J5X4_MESCH</name>
<dbReference type="InterPro" id="IPR002550">
    <property type="entry name" value="CNNM"/>
</dbReference>
<dbReference type="PROSITE" id="PS51846">
    <property type="entry name" value="CNNM"/>
    <property type="match status" value="1"/>
</dbReference>
<dbReference type="GO" id="GO:0005886">
    <property type="term" value="C:plasma membrane"/>
    <property type="evidence" value="ECO:0007669"/>
    <property type="project" value="TreeGrafter"/>
</dbReference>
<reference evidence="9" key="1">
    <citation type="journal article" date="2009" name="BMC Bioinformatics">
        <title>The Mycoplasma conjunctivae genome sequencing, annotation and analysis.</title>
        <authorList>
            <person name="Calderon-Copete S.P."/>
            <person name="Wigger G."/>
            <person name="Wunderlin C."/>
            <person name="Schmidheini T."/>
            <person name="Frey J."/>
            <person name="Quail M.A."/>
            <person name="Falquet L."/>
        </authorList>
    </citation>
    <scope>NUCLEOTIDE SEQUENCE [LARGE SCALE GENOMIC DNA]</scope>
    <source>
        <strain evidence="9">ATCC 25834 / NCTC 10147 / HRC/581</strain>
    </source>
</reference>
<evidence type="ECO:0000259" key="7">
    <source>
        <dbReference type="PROSITE" id="PS51846"/>
    </source>
</evidence>
<dbReference type="Proteomes" id="UP000001491">
    <property type="component" value="Chromosome"/>
</dbReference>
<feature type="domain" description="CBS" evidence="6">
    <location>
        <begin position="156"/>
        <end position="213"/>
    </location>
</feature>
<keyword evidence="9" id="KW-1185">Reference proteome</keyword>
<dbReference type="PROSITE" id="PS51371">
    <property type="entry name" value="CBS"/>
    <property type="match status" value="1"/>
</dbReference>
<dbReference type="Pfam" id="PF01595">
    <property type="entry name" value="CNNM"/>
    <property type="match status" value="1"/>
</dbReference>
<accession>C5J5X4</accession>
<evidence type="ECO:0000256" key="4">
    <source>
        <dbReference type="PROSITE-ProRule" id="PRU01193"/>
    </source>
</evidence>
<dbReference type="EMBL" id="FM864216">
    <property type="protein sequence ID" value="CAT04866.1"/>
    <property type="molecule type" value="Genomic_DNA"/>
</dbReference>
<feature type="transmembrane region" description="Helical" evidence="5">
    <location>
        <begin position="50"/>
        <end position="69"/>
    </location>
</feature>
<dbReference type="AlphaFoldDB" id="C5J5X4"/>
<dbReference type="eggNOG" id="COG1253">
    <property type="taxonomic scope" value="Bacteria"/>
</dbReference>
<dbReference type="InterPro" id="IPR000644">
    <property type="entry name" value="CBS_dom"/>
</dbReference>
<evidence type="ECO:0000256" key="2">
    <source>
        <dbReference type="ARBA" id="ARBA00023122"/>
    </source>
</evidence>
<feature type="transmembrane region" description="Helical" evidence="5">
    <location>
        <begin position="21"/>
        <end position="44"/>
    </location>
</feature>
<dbReference type="SUPFAM" id="SSF54631">
    <property type="entry name" value="CBS-domain pair"/>
    <property type="match status" value="1"/>
</dbReference>
<dbReference type="Pfam" id="PF00571">
    <property type="entry name" value="CBS"/>
    <property type="match status" value="1"/>
</dbReference>
<keyword evidence="2 3" id="KW-0129">CBS domain</keyword>
<keyword evidence="4 5" id="KW-0472">Membrane</keyword>
<evidence type="ECO:0000256" key="5">
    <source>
        <dbReference type="SAM" id="Phobius"/>
    </source>
</evidence>
<evidence type="ECO:0000259" key="6">
    <source>
        <dbReference type="PROSITE" id="PS51371"/>
    </source>
</evidence>
<sequence>MFIGKKFILKYYDNYERTLTVILIWNNIFNIGISIIISVLFATLQINESLQILISILATTPPLILFSELYPKILGKHKPILFLKIFWVVLTFFYYLSYPIAILITKFIKTSKITHTENELKKIILQGQREGVLEKEESDLVIRALDFDSFKTEKYFTKLSDVVYVDYEDSFEHICDKIIDSNFSRIPVWKKDTFVGILLAKDILHLNEFSIDDYIIEVPLLPSTSLIKTNYEILKRSKSQMGFVTSSLANKKIIGILTFEDILECLFGPIYDEYDYRDNLEIYELSSNQIIAYSTTSISAINKALNIELSTSFSTLQDWLNANSKTKIVKGSTVLSNFNNYKLEFKIFNKSNKVMEVKIAKIEVEQDN</sequence>
<gene>
    <name evidence="8" type="ordered locus">MCJ_001730</name>
</gene>
<feature type="transmembrane region" description="Helical" evidence="5">
    <location>
        <begin position="81"/>
        <end position="104"/>
    </location>
</feature>
<keyword evidence="4 5" id="KW-1133">Transmembrane helix</keyword>
<dbReference type="HOGENOM" id="CLU_015237_4_1_14"/>
<evidence type="ECO:0000256" key="3">
    <source>
        <dbReference type="PROSITE-ProRule" id="PRU00703"/>
    </source>
</evidence>
<organism evidence="8 9">
    <name type="scientific">Mesomycoplasma conjunctivae (strain ATCC 25834 / NCTC 10147 / HRC/581)</name>
    <name type="common">Mycoplasma conjunctivae</name>
    <dbReference type="NCBI Taxonomy" id="572263"/>
    <lineage>
        <taxon>Bacteria</taxon>
        <taxon>Bacillati</taxon>
        <taxon>Mycoplasmatota</taxon>
        <taxon>Mycoplasmoidales</taxon>
        <taxon>Metamycoplasmataceae</taxon>
        <taxon>Mesomycoplasma</taxon>
    </lineage>
</organism>
<keyword evidence="4 5" id="KW-0812">Transmembrane</keyword>
<dbReference type="KEGG" id="mco:MCJ_001730"/>
<protein>
    <submittedName>
        <fullName evidence="8">Hemolysin C</fullName>
    </submittedName>
</protein>
<dbReference type="InterPro" id="IPR046342">
    <property type="entry name" value="CBS_dom_sf"/>
</dbReference>
<dbReference type="SMART" id="SM00116">
    <property type="entry name" value="CBS"/>
    <property type="match status" value="1"/>
</dbReference>
<evidence type="ECO:0000313" key="8">
    <source>
        <dbReference type="EMBL" id="CAT04866.1"/>
    </source>
</evidence>
<dbReference type="Gene3D" id="3.10.580.10">
    <property type="entry name" value="CBS-domain"/>
    <property type="match status" value="1"/>
</dbReference>
<dbReference type="PANTHER" id="PTHR22777:SF17">
    <property type="entry name" value="UPF0053 PROTEIN SLL0260"/>
    <property type="match status" value="1"/>
</dbReference>
<dbReference type="PANTHER" id="PTHR22777">
    <property type="entry name" value="HEMOLYSIN-RELATED"/>
    <property type="match status" value="1"/>
</dbReference>
<keyword evidence="1" id="KW-0677">Repeat</keyword>
<feature type="domain" description="CNNM transmembrane" evidence="7">
    <location>
        <begin position="1"/>
        <end position="137"/>
    </location>
</feature>
<evidence type="ECO:0000256" key="1">
    <source>
        <dbReference type="ARBA" id="ARBA00022737"/>
    </source>
</evidence>
<proteinExistence type="predicted"/>